<sequence length="302" mass="33298">MDEPHVLLRARLLAEGWSDAELRRRRQSGELVAVGRGGYLPADDPRLTTAAAAHALRIESGEPLRADDSVISHVSAAVLHGLPVWGLPLGRVHRTRDRRTGGRRTPTAHLHTAPLDAEDVTSIDGRLVTAVARTLADIGRTEGFEQTVVLADAALHRRLLDAAALRRVLARTSGWRGAPPARRALGFADGRSESVGESRSRVAILRAGLPVPDLQWEVSASHAWLGRVDFAWPGVVGEFDGRVKYGKYLRPGQDAGDAVFAEKQREDRIRDEGLRVVRWVWDDLRWFGEVAERLRRAFAAAR</sequence>
<gene>
    <name evidence="1" type="ORF">I4I82_19045</name>
</gene>
<name>A0ABS6UCT2_9PSEU</name>
<reference evidence="1 2" key="1">
    <citation type="submission" date="2020-11" db="EMBL/GenBank/DDBJ databases">
        <title>Pseudonocardia abyssalis sp. nov. and Pseudonocardia oceani sp. nov., description and phylogenomic analysis of two novel actinomycetes isolated from the deep Southern Ocean.</title>
        <authorList>
            <person name="Parra J."/>
        </authorList>
    </citation>
    <scope>NUCLEOTIDE SEQUENCE [LARGE SCALE GENOMIC DNA]</scope>
    <source>
        <strain evidence="2">KRD185</strain>
    </source>
</reference>
<comment type="caution">
    <text evidence="1">The sequence shown here is derived from an EMBL/GenBank/DDBJ whole genome shotgun (WGS) entry which is preliminary data.</text>
</comment>
<organism evidence="1 2">
    <name type="scientific">Pseudonocardia oceani</name>
    <dbReference type="NCBI Taxonomy" id="2792013"/>
    <lineage>
        <taxon>Bacteria</taxon>
        <taxon>Bacillati</taxon>
        <taxon>Actinomycetota</taxon>
        <taxon>Actinomycetes</taxon>
        <taxon>Pseudonocardiales</taxon>
        <taxon>Pseudonocardiaceae</taxon>
        <taxon>Pseudonocardia</taxon>
    </lineage>
</organism>
<proteinExistence type="predicted"/>
<dbReference type="RefSeq" id="WP_218592529.1">
    <property type="nucleotide sequence ID" value="NZ_JADQDE010000176.1"/>
</dbReference>
<evidence type="ECO:0000313" key="1">
    <source>
        <dbReference type="EMBL" id="MBW0129763.1"/>
    </source>
</evidence>
<keyword evidence="2" id="KW-1185">Reference proteome</keyword>
<accession>A0ABS6UCT2</accession>
<evidence type="ECO:0000313" key="2">
    <source>
        <dbReference type="Proteomes" id="UP000694300"/>
    </source>
</evidence>
<protein>
    <recommendedName>
        <fullName evidence="3">Transcriptional regulator, AbiEi antitoxin, Type IV TA system</fullName>
    </recommendedName>
</protein>
<dbReference type="EMBL" id="JADQDF010000001">
    <property type="protein sequence ID" value="MBW0129763.1"/>
    <property type="molecule type" value="Genomic_DNA"/>
</dbReference>
<dbReference type="Proteomes" id="UP000694300">
    <property type="component" value="Unassembled WGS sequence"/>
</dbReference>
<evidence type="ECO:0008006" key="3">
    <source>
        <dbReference type="Google" id="ProtNLM"/>
    </source>
</evidence>